<dbReference type="GO" id="GO:0044331">
    <property type="term" value="P:cell-cell adhesion mediated by cadherin"/>
    <property type="evidence" value="ECO:0007669"/>
    <property type="project" value="TreeGrafter"/>
</dbReference>
<evidence type="ECO:0000256" key="4">
    <source>
        <dbReference type="ARBA" id="ARBA00022692"/>
    </source>
</evidence>
<dbReference type="PANTHER" id="PTHR24027:SF422">
    <property type="entry name" value="CADHERIN DOMAIN-CONTAINING PROTEIN"/>
    <property type="match status" value="1"/>
</dbReference>
<dbReference type="GO" id="GO:0005509">
    <property type="term" value="F:calcium ion binding"/>
    <property type="evidence" value="ECO:0007669"/>
    <property type="project" value="UniProtKB-UniRule"/>
</dbReference>
<dbReference type="SMART" id="SM01055">
    <property type="entry name" value="Cadherin_pro"/>
    <property type="match status" value="1"/>
</dbReference>
<dbReference type="GO" id="GO:0007156">
    <property type="term" value="P:homophilic cell adhesion via plasma membrane adhesion molecules"/>
    <property type="evidence" value="ECO:0007669"/>
    <property type="project" value="InterPro"/>
</dbReference>
<dbReference type="InterPro" id="IPR039808">
    <property type="entry name" value="Cadherin"/>
</dbReference>
<proteinExistence type="evidence at transcript level"/>
<keyword evidence="7" id="KW-0677">Repeat</keyword>
<evidence type="ECO:0000256" key="12">
    <source>
        <dbReference type="ARBA" id="ARBA00023180"/>
    </source>
</evidence>
<dbReference type="InterPro" id="IPR020894">
    <property type="entry name" value="Cadherin_CS"/>
</dbReference>
<dbReference type="InterPro" id="IPR014868">
    <property type="entry name" value="Cadherin_pro_dom"/>
</dbReference>
<dbReference type="GO" id="GO:0008013">
    <property type="term" value="F:beta-catenin binding"/>
    <property type="evidence" value="ECO:0007669"/>
    <property type="project" value="TreeGrafter"/>
</dbReference>
<keyword evidence="10" id="KW-1133">Transmembrane helix</keyword>
<dbReference type="InterPro" id="IPR015919">
    <property type="entry name" value="Cadherin-like_sf"/>
</dbReference>
<name>F1C7D2_PERFV</name>
<dbReference type="Gene3D" id="2.60.40.60">
    <property type="entry name" value="Cadherins"/>
    <property type="match status" value="3"/>
</dbReference>
<gene>
    <name evidence="15" type="primary">Dsc2l</name>
</gene>
<feature type="non-terminal residue" evidence="15">
    <location>
        <position position="1"/>
    </location>
</feature>
<keyword evidence="12" id="KW-0325">Glycoprotein</keyword>
<dbReference type="PROSITE" id="PS00232">
    <property type="entry name" value="CADHERIN_1"/>
    <property type="match status" value="1"/>
</dbReference>
<comment type="subcellular location">
    <subcellularLocation>
        <location evidence="2">Cell membrane</location>
    </subcellularLocation>
    <subcellularLocation>
        <location evidence="1">Membrane</location>
        <topology evidence="1">Single-pass membrane protein</topology>
    </subcellularLocation>
</comment>
<dbReference type="GO" id="GO:0034332">
    <property type="term" value="P:adherens junction organization"/>
    <property type="evidence" value="ECO:0007669"/>
    <property type="project" value="TreeGrafter"/>
</dbReference>
<keyword evidence="5" id="KW-0479">Metal-binding</keyword>
<dbReference type="PANTHER" id="PTHR24027">
    <property type="entry name" value="CADHERIN-23"/>
    <property type="match status" value="1"/>
</dbReference>
<dbReference type="SMART" id="SM00112">
    <property type="entry name" value="CA"/>
    <property type="match status" value="1"/>
</dbReference>
<evidence type="ECO:0000259" key="14">
    <source>
        <dbReference type="PROSITE" id="PS50268"/>
    </source>
</evidence>
<dbReference type="InterPro" id="IPR002126">
    <property type="entry name" value="Cadherin-like_dom"/>
</dbReference>
<evidence type="ECO:0000256" key="5">
    <source>
        <dbReference type="ARBA" id="ARBA00022723"/>
    </source>
</evidence>
<feature type="domain" description="Cadherin" evidence="14">
    <location>
        <begin position="245"/>
        <end position="317"/>
    </location>
</feature>
<dbReference type="GO" id="GO:0005912">
    <property type="term" value="C:adherens junction"/>
    <property type="evidence" value="ECO:0007669"/>
    <property type="project" value="TreeGrafter"/>
</dbReference>
<keyword evidence="9" id="KW-0130">Cell adhesion</keyword>
<keyword evidence="6" id="KW-0732">Signal</keyword>
<feature type="domain" description="Cadherin" evidence="14">
    <location>
        <begin position="156"/>
        <end position="245"/>
    </location>
</feature>
<evidence type="ECO:0000256" key="11">
    <source>
        <dbReference type="ARBA" id="ARBA00023136"/>
    </source>
</evidence>
<dbReference type="GO" id="GO:0016477">
    <property type="term" value="P:cell migration"/>
    <property type="evidence" value="ECO:0007669"/>
    <property type="project" value="TreeGrafter"/>
</dbReference>
<evidence type="ECO:0000256" key="13">
    <source>
        <dbReference type="PROSITE-ProRule" id="PRU00043"/>
    </source>
</evidence>
<keyword evidence="8 13" id="KW-0106">Calcium</keyword>
<dbReference type="GO" id="GO:0045296">
    <property type="term" value="F:cadherin binding"/>
    <property type="evidence" value="ECO:0007669"/>
    <property type="project" value="TreeGrafter"/>
</dbReference>
<dbReference type="SUPFAM" id="SSF49313">
    <property type="entry name" value="Cadherin-like"/>
    <property type="match status" value="3"/>
</dbReference>
<evidence type="ECO:0000256" key="3">
    <source>
        <dbReference type="ARBA" id="ARBA00022475"/>
    </source>
</evidence>
<dbReference type="EMBL" id="HQ206594">
    <property type="protein sequence ID" value="ADX97192.1"/>
    <property type="molecule type" value="mRNA"/>
</dbReference>
<keyword evidence="3" id="KW-1003">Cell membrane</keyword>
<organism evidence="15">
    <name type="scientific">Perca flavescens</name>
    <name type="common">American yellow perch</name>
    <name type="synonym">Morone flavescens</name>
    <dbReference type="NCBI Taxonomy" id="8167"/>
    <lineage>
        <taxon>Eukaryota</taxon>
        <taxon>Metazoa</taxon>
        <taxon>Chordata</taxon>
        <taxon>Craniata</taxon>
        <taxon>Vertebrata</taxon>
        <taxon>Euteleostomi</taxon>
        <taxon>Actinopterygii</taxon>
        <taxon>Neopterygii</taxon>
        <taxon>Teleostei</taxon>
        <taxon>Neoteleostei</taxon>
        <taxon>Acanthomorphata</taxon>
        <taxon>Eupercaria</taxon>
        <taxon>Perciformes</taxon>
        <taxon>Percoidei</taxon>
        <taxon>Percidae</taxon>
        <taxon>Percinae</taxon>
        <taxon>Perca</taxon>
    </lineage>
</organism>
<evidence type="ECO:0000256" key="10">
    <source>
        <dbReference type="ARBA" id="ARBA00022989"/>
    </source>
</evidence>
<reference evidence="15" key="1">
    <citation type="submission" date="2010-09" db="EMBL/GenBank/DDBJ databases">
        <title>Effects of chronic metal exposure on wild fish populations revealed by high-throughput cDNA sequencing.</title>
        <authorList>
            <person name="Pierron F."/>
            <person name="Normandeau E."/>
            <person name="Campbell P.G.C."/>
            <person name="Bernatchez L."/>
            <person name="Couture P."/>
        </authorList>
    </citation>
    <scope>NUCLEOTIDE SEQUENCE</scope>
</reference>
<evidence type="ECO:0000256" key="1">
    <source>
        <dbReference type="ARBA" id="ARBA00004167"/>
    </source>
</evidence>
<evidence type="ECO:0000256" key="6">
    <source>
        <dbReference type="ARBA" id="ARBA00022729"/>
    </source>
</evidence>
<evidence type="ECO:0000256" key="7">
    <source>
        <dbReference type="ARBA" id="ARBA00022737"/>
    </source>
</evidence>
<dbReference type="GO" id="GO:0000902">
    <property type="term" value="P:cell morphogenesis"/>
    <property type="evidence" value="ECO:0007669"/>
    <property type="project" value="TreeGrafter"/>
</dbReference>
<keyword evidence="11" id="KW-0472">Membrane</keyword>
<dbReference type="GO" id="GO:0016339">
    <property type="term" value="P:calcium-dependent cell-cell adhesion via plasma membrane cell adhesion molecules"/>
    <property type="evidence" value="ECO:0007669"/>
    <property type="project" value="TreeGrafter"/>
</dbReference>
<feature type="non-terminal residue" evidence="15">
    <location>
        <position position="317"/>
    </location>
</feature>
<evidence type="ECO:0000256" key="9">
    <source>
        <dbReference type="ARBA" id="ARBA00022889"/>
    </source>
</evidence>
<dbReference type="Pfam" id="PF00028">
    <property type="entry name" value="Cadherin"/>
    <property type="match status" value="2"/>
</dbReference>
<keyword evidence="4" id="KW-0812">Transmembrane</keyword>
<accession>F1C7D2</accession>
<sequence>SFLHTDIVHKTFSKMANILIFNICLVLMLSRVESCFIPKSLYIIVPDTIPTGYKIATVEVADCDTETMHLTLEDRRFTITSNRAIVAVTPVSVAPGGRTFSVWARDNSGLESEMVVHLVHSAIREKKSTGFLKPSRILCIPPFNILENGVGPFPKDIDKIVSDSEAKHQVFYNITRPGVNRNPVGLFSLNCESGMLMVNGAIDREEFPSFILTTRVFDKFTHKDTDLPLDIQVVVDDVNDNAPTFIDQLQFTVLEQSVAGTVVGKVNATDRDLAGSLHAKIKYCLTTGLDLFAINPKMGVITTITNTLDREAKRQAF</sequence>
<dbReference type="FunFam" id="2.60.40.60:FF:000011">
    <property type="entry name" value="Cadherin 1"/>
    <property type="match status" value="1"/>
</dbReference>
<evidence type="ECO:0000256" key="8">
    <source>
        <dbReference type="ARBA" id="ARBA00022837"/>
    </source>
</evidence>
<dbReference type="CDD" id="cd11304">
    <property type="entry name" value="Cadherin_repeat"/>
    <property type="match status" value="2"/>
</dbReference>
<evidence type="ECO:0000256" key="2">
    <source>
        <dbReference type="ARBA" id="ARBA00004236"/>
    </source>
</evidence>
<dbReference type="PROSITE" id="PS50268">
    <property type="entry name" value="CADHERIN_2"/>
    <property type="match status" value="2"/>
</dbReference>
<dbReference type="AlphaFoldDB" id="F1C7D2"/>
<evidence type="ECO:0000313" key="15">
    <source>
        <dbReference type="EMBL" id="ADX97192.1"/>
    </source>
</evidence>
<protein>
    <submittedName>
        <fullName evidence="15">Dsc2l protein</fullName>
    </submittedName>
</protein>
<dbReference type="GO" id="GO:0007043">
    <property type="term" value="P:cell-cell junction assembly"/>
    <property type="evidence" value="ECO:0007669"/>
    <property type="project" value="TreeGrafter"/>
</dbReference>
<dbReference type="PRINTS" id="PR00205">
    <property type="entry name" value="CADHERIN"/>
</dbReference>
<dbReference type="GO" id="GO:0016342">
    <property type="term" value="C:catenin complex"/>
    <property type="evidence" value="ECO:0007669"/>
    <property type="project" value="TreeGrafter"/>
</dbReference>